<accession>Q4R645</accession>
<name>Q4R645_MACFA</name>
<proteinExistence type="evidence at transcript level"/>
<reference evidence="1" key="2">
    <citation type="submission" date="2005-06" db="EMBL/GenBank/DDBJ databases">
        <title>DNA sequences of macaque genes expressed in brain or testis and its evolutionary implications.</title>
        <authorList>
            <consortium name="International consortium for macaque cDNA sequencing and analysis"/>
        </authorList>
    </citation>
    <scope>NUCLEOTIDE SEQUENCE</scope>
</reference>
<sequence>MEFSTLVWIIHVHYSGALRRKKLFCLHMEIV</sequence>
<dbReference type="AlphaFoldDB" id="Q4R645"/>
<evidence type="ECO:0000313" key="1">
    <source>
        <dbReference type="EMBL" id="BAE01430.1"/>
    </source>
</evidence>
<organism evidence="1">
    <name type="scientific">Macaca fascicularis</name>
    <name type="common">Crab-eating macaque</name>
    <name type="synonym">Cynomolgus monkey</name>
    <dbReference type="NCBI Taxonomy" id="9541"/>
    <lineage>
        <taxon>Eukaryota</taxon>
        <taxon>Metazoa</taxon>
        <taxon>Chordata</taxon>
        <taxon>Craniata</taxon>
        <taxon>Vertebrata</taxon>
        <taxon>Euteleostomi</taxon>
        <taxon>Mammalia</taxon>
        <taxon>Eutheria</taxon>
        <taxon>Euarchontoglires</taxon>
        <taxon>Primates</taxon>
        <taxon>Haplorrhini</taxon>
        <taxon>Catarrhini</taxon>
        <taxon>Cercopithecidae</taxon>
        <taxon>Cercopithecinae</taxon>
        <taxon>Macaca</taxon>
    </lineage>
</organism>
<protein>
    <submittedName>
        <fullName evidence="1">Testis cDNA, clone: QtsA-19164, similar to human guanine monphosphate synthetase (GMPS)</fullName>
    </submittedName>
</protein>
<dbReference type="EMBL" id="AB169345">
    <property type="protein sequence ID" value="BAE01430.1"/>
    <property type="molecule type" value="mRNA"/>
</dbReference>
<reference evidence="1" key="1">
    <citation type="journal article" date="2005" name="Mol. Biol. Evol.">
        <title>Substitution rate and structural divergence of 5'UTR evolution: comparative analysis between human and cynomolgus monkey cDNAs.</title>
        <authorList>
            <person name="Osada N."/>
            <person name="Hirata M."/>
            <person name="Tanuma R."/>
            <person name="Kusuda J."/>
            <person name="Hida M."/>
            <person name="Suzuki Y."/>
            <person name="Sugano S."/>
            <person name="Gojobori T."/>
            <person name="Shen C.K."/>
            <person name="Wu C.I."/>
            <person name="Hashimoto K."/>
        </authorList>
    </citation>
    <scope>NUCLEOTIDE SEQUENCE</scope>
</reference>